<keyword evidence="10" id="KW-1185">Reference proteome</keyword>
<reference evidence="9" key="2">
    <citation type="submission" date="2020-09" db="EMBL/GenBank/DDBJ databases">
        <authorList>
            <person name="Sun Q."/>
            <person name="Zhou Y."/>
        </authorList>
    </citation>
    <scope>NUCLEOTIDE SEQUENCE</scope>
    <source>
        <strain evidence="9">CGMCC 1.12187</strain>
    </source>
</reference>
<dbReference type="InterPro" id="IPR036291">
    <property type="entry name" value="NAD(P)-bd_dom_sf"/>
</dbReference>
<keyword evidence="3 6" id="KW-0479">Metal-binding</keyword>
<feature type="region of interest" description="Disordered" evidence="7">
    <location>
        <begin position="370"/>
        <end position="421"/>
    </location>
</feature>
<evidence type="ECO:0000259" key="8">
    <source>
        <dbReference type="SMART" id="SM00829"/>
    </source>
</evidence>
<feature type="compositionally biased region" description="Basic and acidic residues" evidence="7">
    <location>
        <begin position="389"/>
        <end position="400"/>
    </location>
</feature>
<organism evidence="9 10">
    <name type="scientific">Kocuria dechangensis</name>
    <dbReference type="NCBI Taxonomy" id="1176249"/>
    <lineage>
        <taxon>Bacteria</taxon>
        <taxon>Bacillati</taxon>
        <taxon>Actinomycetota</taxon>
        <taxon>Actinomycetes</taxon>
        <taxon>Micrococcales</taxon>
        <taxon>Micrococcaceae</taxon>
        <taxon>Kocuria</taxon>
    </lineage>
</organism>
<feature type="domain" description="Enoyl reductase (ER)" evidence="8">
    <location>
        <begin position="12"/>
        <end position="367"/>
    </location>
</feature>
<evidence type="ECO:0000256" key="4">
    <source>
        <dbReference type="ARBA" id="ARBA00022833"/>
    </source>
</evidence>
<dbReference type="Pfam" id="PF08240">
    <property type="entry name" value="ADH_N"/>
    <property type="match status" value="1"/>
</dbReference>
<proteinExistence type="inferred from homology"/>
<dbReference type="SUPFAM" id="SSF51735">
    <property type="entry name" value="NAD(P)-binding Rossmann-fold domains"/>
    <property type="match status" value="1"/>
</dbReference>
<dbReference type="InterPro" id="IPR013154">
    <property type="entry name" value="ADH-like_N"/>
</dbReference>
<evidence type="ECO:0000256" key="2">
    <source>
        <dbReference type="ARBA" id="ARBA00008072"/>
    </source>
</evidence>
<dbReference type="InterPro" id="IPR020843">
    <property type="entry name" value="ER"/>
</dbReference>
<dbReference type="InterPro" id="IPR011032">
    <property type="entry name" value="GroES-like_sf"/>
</dbReference>
<dbReference type="Pfam" id="PF00107">
    <property type="entry name" value="ADH_zinc_N"/>
    <property type="match status" value="1"/>
</dbReference>
<dbReference type="Proteomes" id="UP000638848">
    <property type="component" value="Unassembled WGS sequence"/>
</dbReference>
<reference evidence="9" key="1">
    <citation type="journal article" date="2014" name="Int. J. Syst. Evol. Microbiol.">
        <title>Complete genome sequence of Corynebacterium casei LMG S-19264T (=DSM 44701T), isolated from a smear-ripened cheese.</title>
        <authorList>
            <consortium name="US DOE Joint Genome Institute (JGI-PGF)"/>
            <person name="Walter F."/>
            <person name="Albersmeier A."/>
            <person name="Kalinowski J."/>
            <person name="Ruckert C."/>
        </authorList>
    </citation>
    <scope>NUCLEOTIDE SEQUENCE</scope>
    <source>
        <strain evidence="9">CGMCC 1.12187</strain>
    </source>
</reference>
<dbReference type="CDD" id="cd08278">
    <property type="entry name" value="benzyl_alcohol_DH"/>
    <property type="match status" value="1"/>
</dbReference>
<evidence type="ECO:0000256" key="7">
    <source>
        <dbReference type="SAM" id="MobiDB-lite"/>
    </source>
</evidence>
<dbReference type="PANTHER" id="PTHR43350:SF2">
    <property type="entry name" value="GROES-LIKE ZINC-BINDING ALCOHOL DEHYDROGENASE FAMILY PROTEIN"/>
    <property type="match status" value="1"/>
</dbReference>
<name>A0A917LVX8_9MICC</name>
<dbReference type="Gene3D" id="3.40.50.720">
    <property type="entry name" value="NAD(P)-binding Rossmann-like Domain"/>
    <property type="match status" value="1"/>
</dbReference>
<dbReference type="RefSeq" id="WP_188537091.1">
    <property type="nucleotide sequence ID" value="NZ_BMEQ01000010.1"/>
</dbReference>
<accession>A0A917LVX8</accession>
<comment type="similarity">
    <text evidence="2 6">Belongs to the zinc-containing alcohol dehydrogenase family.</text>
</comment>
<evidence type="ECO:0000256" key="3">
    <source>
        <dbReference type="ARBA" id="ARBA00022723"/>
    </source>
</evidence>
<dbReference type="InterPro" id="IPR002328">
    <property type="entry name" value="ADH_Zn_CS"/>
</dbReference>
<dbReference type="PANTHER" id="PTHR43350">
    <property type="entry name" value="NAD-DEPENDENT ALCOHOL DEHYDROGENASE"/>
    <property type="match status" value="1"/>
</dbReference>
<evidence type="ECO:0000256" key="5">
    <source>
        <dbReference type="ARBA" id="ARBA00023002"/>
    </source>
</evidence>
<comment type="cofactor">
    <cofactor evidence="1 6">
        <name>Zn(2+)</name>
        <dbReference type="ChEBI" id="CHEBI:29105"/>
    </cofactor>
</comment>
<dbReference type="GO" id="GO:0008270">
    <property type="term" value="F:zinc ion binding"/>
    <property type="evidence" value="ECO:0007669"/>
    <property type="project" value="InterPro"/>
</dbReference>
<gene>
    <name evidence="9" type="primary">areB</name>
    <name evidence="9" type="ORF">GCM10011374_21750</name>
</gene>
<evidence type="ECO:0000313" key="10">
    <source>
        <dbReference type="Proteomes" id="UP000638848"/>
    </source>
</evidence>
<comment type="caution">
    <text evidence="9">The sequence shown here is derived from an EMBL/GenBank/DDBJ whole genome shotgun (WGS) entry which is preliminary data.</text>
</comment>
<evidence type="ECO:0000256" key="1">
    <source>
        <dbReference type="ARBA" id="ARBA00001947"/>
    </source>
</evidence>
<dbReference type="AlphaFoldDB" id="A0A917LVX8"/>
<protein>
    <submittedName>
        <fullName evidence="9">Aryl-alcohol dehydrogenase</fullName>
    </submittedName>
</protein>
<evidence type="ECO:0000313" key="9">
    <source>
        <dbReference type="EMBL" id="GGG58569.1"/>
    </source>
</evidence>
<dbReference type="SUPFAM" id="SSF50129">
    <property type="entry name" value="GroES-like"/>
    <property type="match status" value="1"/>
</dbReference>
<dbReference type="FunFam" id="3.40.50.720:FF:000003">
    <property type="entry name" value="S-(hydroxymethyl)glutathione dehydrogenase"/>
    <property type="match status" value="1"/>
</dbReference>
<dbReference type="GO" id="GO:0016491">
    <property type="term" value="F:oxidoreductase activity"/>
    <property type="evidence" value="ECO:0007669"/>
    <property type="project" value="UniProtKB-KW"/>
</dbReference>
<dbReference type="SMART" id="SM00829">
    <property type="entry name" value="PKS_ER"/>
    <property type="match status" value="1"/>
</dbReference>
<dbReference type="InterPro" id="IPR013149">
    <property type="entry name" value="ADH-like_C"/>
</dbReference>
<keyword evidence="4 6" id="KW-0862">Zinc</keyword>
<evidence type="ECO:0000256" key="6">
    <source>
        <dbReference type="RuleBase" id="RU361277"/>
    </source>
</evidence>
<dbReference type="PROSITE" id="PS00059">
    <property type="entry name" value="ADH_ZINC"/>
    <property type="match status" value="1"/>
</dbReference>
<dbReference type="Gene3D" id="3.90.180.10">
    <property type="entry name" value="Medium-chain alcohol dehydrogenases, catalytic domain"/>
    <property type="match status" value="1"/>
</dbReference>
<sequence length="421" mass="43445">MKIRAAVVDGIGAPFELEDVELAEPGRGEALVRIVASGVCHTDAITREGDMPLPLPGILGHEGSGIVEEVGPGVTAVAPGDRVIIGWPSCGECANCLDGQPRYCLRTGEALVSGRRFKGEGAGTSAYTRADGSEVSGHFFGQSSFATHSIVLADALVKAPDDVPLELLGPLACGLGTGAGAVLNEARPEAGSSLVIFGIGAVGLAAVMAARCTAATTIIAVDLHDSRLELATRYGATHILNSSRADVLEEVRRITGGTADYAFECTGVIPVVEQAAECVGMLGTLVLIGGAPAQARFSLDHLRTLWGKRVIGVLGGGGRTGRFIPALIELHRQGRFPFDELVRYYGLDEIEKALADSKSGDVVKPVLRMPELAGRPAGPSGDAPSGVSRDSEPARGERSGAKVTRMGRARVLSGDGGEAPA</sequence>
<keyword evidence="5" id="KW-0560">Oxidoreductase</keyword>
<dbReference type="EMBL" id="BMEQ01000010">
    <property type="protein sequence ID" value="GGG58569.1"/>
    <property type="molecule type" value="Genomic_DNA"/>
</dbReference>